<keyword evidence="9" id="KW-1185">Reference proteome</keyword>
<feature type="transmembrane region" description="Helical" evidence="7">
    <location>
        <begin position="97"/>
        <end position="118"/>
    </location>
</feature>
<keyword evidence="4 7" id="KW-1133">Transmembrane helix</keyword>
<protein>
    <submittedName>
        <fullName evidence="8">YihY/virulence factor BrkB family protein</fullName>
    </submittedName>
</protein>
<dbReference type="EMBL" id="QRGR01000014">
    <property type="protein sequence ID" value="RDV14494.1"/>
    <property type="molecule type" value="Genomic_DNA"/>
</dbReference>
<feature type="region of interest" description="Disordered" evidence="6">
    <location>
        <begin position="287"/>
        <end position="318"/>
    </location>
</feature>
<keyword evidence="5 7" id="KW-0472">Membrane</keyword>
<proteinExistence type="predicted"/>
<evidence type="ECO:0000256" key="6">
    <source>
        <dbReference type="SAM" id="MobiDB-lite"/>
    </source>
</evidence>
<evidence type="ECO:0000256" key="5">
    <source>
        <dbReference type="ARBA" id="ARBA00023136"/>
    </source>
</evidence>
<dbReference type="Pfam" id="PF03631">
    <property type="entry name" value="Virul_fac_BrkB"/>
    <property type="match status" value="1"/>
</dbReference>
<name>A0A3D8LAZ3_9BACT</name>
<organism evidence="8 9">
    <name type="scientific">Pontibacter diazotrophicus</name>
    <dbReference type="NCBI Taxonomy" id="1400979"/>
    <lineage>
        <taxon>Bacteria</taxon>
        <taxon>Pseudomonadati</taxon>
        <taxon>Bacteroidota</taxon>
        <taxon>Cytophagia</taxon>
        <taxon>Cytophagales</taxon>
        <taxon>Hymenobacteraceae</taxon>
        <taxon>Pontibacter</taxon>
    </lineage>
</organism>
<dbReference type="InterPro" id="IPR017039">
    <property type="entry name" value="Virul_fac_BrkB"/>
</dbReference>
<feature type="transmembrane region" description="Helical" evidence="7">
    <location>
        <begin position="36"/>
        <end position="65"/>
    </location>
</feature>
<evidence type="ECO:0000256" key="7">
    <source>
        <dbReference type="SAM" id="Phobius"/>
    </source>
</evidence>
<feature type="compositionally biased region" description="Basic and acidic residues" evidence="6">
    <location>
        <begin position="300"/>
        <end position="318"/>
    </location>
</feature>
<sequence length="318" mass="35059">MADNKGRDARKPSEISGSGWKEVMLRVKDQLTKDNLNIVAAGVAFYFFLAIFPLLAATISIYGLVMDPLEVEQQMEQLTSALPESAHEMLSERLHNIAQSSSTTLGWGVALSILLSLWSANKGTKSLFLGIDIAYDEEEKRSFFKLNGITLLFTIGGIVLGIICLAAVIAFPALVDNLGLPSVLETVIQWGRWLVLAIFVMFGLSLLYKIAPDRDSPQFKWVSWGSAIATVLWLIGSLLFSWYVNNFGDFDEMYGSVAAVIILLLWLNLTSFVILLGAEINSEMEHQTAKDTTVGEEEPMGERGAYHADRVAGQDDDK</sequence>
<dbReference type="GO" id="GO:0005886">
    <property type="term" value="C:plasma membrane"/>
    <property type="evidence" value="ECO:0007669"/>
    <property type="project" value="UniProtKB-SubCell"/>
</dbReference>
<dbReference type="PANTHER" id="PTHR30213:SF0">
    <property type="entry name" value="UPF0761 MEMBRANE PROTEIN YIHY"/>
    <property type="match status" value="1"/>
</dbReference>
<gene>
    <name evidence="8" type="ORF">DXT99_13900</name>
</gene>
<evidence type="ECO:0000313" key="8">
    <source>
        <dbReference type="EMBL" id="RDV14494.1"/>
    </source>
</evidence>
<dbReference type="PANTHER" id="PTHR30213">
    <property type="entry name" value="INNER MEMBRANE PROTEIN YHJD"/>
    <property type="match status" value="1"/>
</dbReference>
<dbReference type="RefSeq" id="WP_115566174.1">
    <property type="nucleotide sequence ID" value="NZ_QRGR01000014.1"/>
</dbReference>
<keyword evidence="3 7" id="KW-0812">Transmembrane</keyword>
<evidence type="ECO:0000256" key="3">
    <source>
        <dbReference type="ARBA" id="ARBA00022692"/>
    </source>
</evidence>
<evidence type="ECO:0000256" key="4">
    <source>
        <dbReference type="ARBA" id="ARBA00022989"/>
    </source>
</evidence>
<dbReference type="PIRSF" id="PIRSF035875">
    <property type="entry name" value="RNase_BN"/>
    <property type="match status" value="1"/>
</dbReference>
<accession>A0A3D8LAZ3</accession>
<comment type="subcellular location">
    <subcellularLocation>
        <location evidence="1">Cell membrane</location>
        <topology evidence="1">Multi-pass membrane protein</topology>
    </subcellularLocation>
</comment>
<comment type="caution">
    <text evidence="8">The sequence shown here is derived from an EMBL/GenBank/DDBJ whole genome shotgun (WGS) entry which is preliminary data.</text>
</comment>
<evidence type="ECO:0000313" key="9">
    <source>
        <dbReference type="Proteomes" id="UP000256708"/>
    </source>
</evidence>
<dbReference type="Proteomes" id="UP000256708">
    <property type="component" value="Unassembled WGS sequence"/>
</dbReference>
<feature type="transmembrane region" description="Helical" evidence="7">
    <location>
        <begin position="222"/>
        <end position="244"/>
    </location>
</feature>
<feature type="transmembrane region" description="Helical" evidence="7">
    <location>
        <begin position="256"/>
        <end position="278"/>
    </location>
</feature>
<reference evidence="9" key="1">
    <citation type="submission" date="2018-08" db="EMBL/GenBank/DDBJ databases">
        <authorList>
            <person name="Liu Z.-W."/>
            <person name="Du Z.-J."/>
        </authorList>
    </citation>
    <scope>NUCLEOTIDE SEQUENCE [LARGE SCALE GENOMIC DNA]</scope>
    <source>
        <strain evidence="9">H4X</strain>
    </source>
</reference>
<evidence type="ECO:0000256" key="2">
    <source>
        <dbReference type="ARBA" id="ARBA00022475"/>
    </source>
</evidence>
<feature type="transmembrane region" description="Helical" evidence="7">
    <location>
        <begin position="149"/>
        <end position="170"/>
    </location>
</feature>
<keyword evidence="2" id="KW-1003">Cell membrane</keyword>
<dbReference type="NCBIfam" id="TIGR00765">
    <property type="entry name" value="yihY_not_rbn"/>
    <property type="match status" value="1"/>
</dbReference>
<evidence type="ECO:0000256" key="1">
    <source>
        <dbReference type="ARBA" id="ARBA00004651"/>
    </source>
</evidence>
<feature type="transmembrane region" description="Helical" evidence="7">
    <location>
        <begin position="190"/>
        <end position="210"/>
    </location>
</feature>
<dbReference type="OrthoDB" id="977385at2"/>
<dbReference type="AlphaFoldDB" id="A0A3D8LAZ3"/>